<dbReference type="AlphaFoldDB" id="A0A919R114"/>
<protein>
    <recommendedName>
        <fullName evidence="1">DUF6917 domain-containing protein</fullName>
    </recommendedName>
</protein>
<comment type="caution">
    <text evidence="2">The sequence shown here is derived from an EMBL/GenBank/DDBJ whole genome shotgun (WGS) entry which is preliminary data.</text>
</comment>
<gene>
    <name evidence="2" type="ORF">Sru01_20000</name>
</gene>
<dbReference type="EMBL" id="BOOU01000031">
    <property type="protein sequence ID" value="GII77018.1"/>
    <property type="molecule type" value="Genomic_DNA"/>
</dbReference>
<name>A0A919R114_9ACTN</name>
<keyword evidence="3" id="KW-1185">Reference proteome</keyword>
<sequence length="119" mass="12845">MEHRRDDRKMVPAAWKTRCIRSGDVHEFILCRPGADRAAEMNDVSYLGFAEIVRGGVVVIGDEVQVSGRVVGTVHGFDETHFPNHYNILIAAGELVTGAEIGLELGEGVTFRPAPGASA</sequence>
<feature type="domain" description="DUF6917" evidence="1">
    <location>
        <begin position="1"/>
        <end position="111"/>
    </location>
</feature>
<accession>A0A919R114</accession>
<dbReference type="InterPro" id="IPR054210">
    <property type="entry name" value="DUF6917"/>
</dbReference>
<evidence type="ECO:0000313" key="2">
    <source>
        <dbReference type="EMBL" id="GII77018.1"/>
    </source>
</evidence>
<reference evidence="2" key="1">
    <citation type="submission" date="2021-01" db="EMBL/GenBank/DDBJ databases">
        <title>Whole genome shotgun sequence of Sphaerisporangium rufum NBRC 109079.</title>
        <authorList>
            <person name="Komaki H."/>
            <person name="Tamura T."/>
        </authorList>
    </citation>
    <scope>NUCLEOTIDE SEQUENCE</scope>
    <source>
        <strain evidence="2">NBRC 109079</strain>
    </source>
</reference>
<dbReference type="Proteomes" id="UP000655287">
    <property type="component" value="Unassembled WGS sequence"/>
</dbReference>
<dbReference type="Pfam" id="PF21891">
    <property type="entry name" value="DUF6917"/>
    <property type="match status" value="1"/>
</dbReference>
<organism evidence="2 3">
    <name type="scientific">Sphaerisporangium rufum</name>
    <dbReference type="NCBI Taxonomy" id="1381558"/>
    <lineage>
        <taxon>Bacteria</taxon>
        <taxon>Bacillati</taxon>
        <taxon>Actinomycetota</taxon>
        <taxon>Actinomycetes</taxon>
        <taxon>Streptosporangiales</taxon>
        <taxon>Streptosporangiaceae</taxon>
        <taxon>Sphaerisporangium</taxon>
    </lineage>
</organism>
<proteinExistence type="predicted"/>
<evidence type="ECO:0000313" key="3">
    <source>
        <dbReference type="Proteomes" id="UP000655287"/>
    </source>
</evidence>
<evidence type="ECO:0000259" key="1">
    <source>
        <dbReference type="Pfam" id="PF21891"/>
    </source>
</evidence>